<keyword evidence="1" id="KW-0732">Signal</keyword>
<name>A0ABP9W449_9DEIO</name>
<evidence type="ECO:0000313" key="3">
    <source>
        <dbReference type="Proteomes" id="UP001401887"/>
    </source>
</evidence>
<reference evidence="2 3" key="1">
    <citation type="submission" date="2024-02" db="EMBL/GenBank/DDBJ databases">
        <title>Deinococcus carri NBRC 110142.</title>
        <authorList>
            <person name="Ichikawa N."/>
            <person name="Katano-Makiyama Y."/>
            <person name="Hidaka K."/>
        </authorList>
    </citation>
    <scope>NUCLEOTIDE SEQUENCE [LARGE SCALE GENOMIC DNA]</scope>
    <source>
        <strain evidence="2 3">NBRC 110142</strain>
    </source>
</reference>
<protein>
    <recommendedName>
        <fullName evidence="4">Lipoprotein</fullName>
    </recommendedName>
</protein>
<organism evidence="2 3">
    <name type="scientific">Deinococcus carri</name>
    <dbReference type="NCBI Taxonomy" id="1211323"/>
    <lineage>
        <taxon>Bacteria</taxon>
        <taxon>Thermotogati</taxon>
        <taxon>Deinococcota</taxon>
        <taxon>Deinococci</taxon>
        <taxon>Deinococcales</taxon>
        <taxon>Deinococcaceae</taxon>
        <taxon>Deinococcus</taxon>
    </lineage>
</organism>
<evidence type="ECO:0008006" key="4">
    <source>
        <dbReference type="Google" id="ProtNLM"/>
    </source>
</evidence>
<accession>A0ABP9W449</accession>
<dbReference type="RefSeq" id="WP_345461352.1">
    <property type="nucleotide sequence ID" value="NZ_BAABRP010000001.1"/>
</dbReference>
<dbReference type="Proteomes" id="UP001401887">
    <property type="component" value="Unassembled WGS sequence"/>
</dbReference>
<evidence type="ECO:0000256" key="1">
    <source>
        <dbReference type="SAM" id="SignalP"/>
    </source>
</evidence>
<feature type="chain" id="PRO_5047049002" description="Lipoprotein" evidence="1">
    <location>
        <begin position="19"/>
        <end position="120"/>
    </location>
</feature>
<sequence length="120" mass="12340">MKRMLLAAVLVLPLSACGLIWTPNTPGVADVQFPASVGATEVMNVAVTVGLGCGSFDGFSAQRTASRLTLTTRGSVPVGVACSASVRNETKTYTDPGTPARVGPFEIVVNGKTWGTVSVK</sequence>
<gene>
    <name evidence="2" type="ORF">Dcar01_00845</name>
</gene>
<keyword evidence="3" id="KW-1185">Reference proteome</keyword>
<dbReference type="EMBL" id="BAABRP010000001">
    <property type="protein sequence ID" value="GAA5512131.1"/>
    <property type="molecule type" value="Genomic_DNA"/>
</dbReference>
<proteinExistence type="predicted"/>
<feature type="signal peptide" evidence="1">
    <location>
        <begin position="1"/>
        <end position="18"/>
    </location>
</feature>
<comment type="caution">
    <text evidence="2">The sequence shown here is derived from an EMBL/GenBank/DDBJ whole genome shotgun (WGS) entry which is preliminary data.</text>
</comment>
<evidence type="ECO:0000313" key="2">
    <source>
        <dbReference type="EMBL" id="GAA5512131.1"/>
    </source>
</evidence>